<dbReference type="PANTHER" id="PTHR12967:SF0">
    <property type="entry name" value="PROTEIN SHQ1 HOMOLOG"/>
    <property type="match status" value="1"/>
</dbReference>
<dbReference type="InParanoid" id="A0A1X7UJM9"/>
<feature type="chain" id="PRO_5010853852" description="Protein SHQ1 homolog" evidence="3">
    <location>
        <begin position="17"/>
        <end position="128"/>
    </location>
</feature>
<keyword evidence="3" id="KW-0732">Signal</keyword>
<accession>A0A1X7UJM9</accession>
<dbReference type="InterPro" id="IPR039742">
    <property type="entry name" value="Shq1"/>
</dbReference>
<evidence type="ECO:0000256" key="3">
    <source>
        <dbReference type="SAM" id="SignalP"/>
    </source>
</evidence>
<evidence type="ECO:0000259" key="4">
    <source>
        <dbReference type="Pfam" id="PF04925"/>
    </source>
</evidence>
<evidence type="ECO:0000256" key="1">
    <source>
        <dbReference type="ARBA" id="ARBA00005607"/>
    </source>
</evidence>
<reference evidence="5" key="1">
    <citation type="submission" date="2017-05" db="UniProtKB">
        <authorList>
            <consortium name="EnsemblMetazoa"/>
        </authorList>
    </citation>
    <scope>IDENTIFICATION</scope>
</reference>
<dbReference type="GO" id="GO:0051082">
    <property type="term" value="F:unfolded protein binding"/>
    <property type="evidence" value="ECO:0007669"/>
    <property type="project" value="TreeGrafter"/>
</dbReference>
<dbReference type="GO" id="GO:0005654">
    <property type="term" value="C:nucleoplasm"/>
    <property type="evidence" value="ECO:0007669"/>
    <property type="project" value="TreeGrafter"/>
</dbReference>
<evidence type="ECO:0000256" key="2">
    <source>
        <dbReference type="ARBA" id="ARBA00013750"/>
    </source>
</evidence>
<dbReference type="GO" id="GO:0000493">
    <property type="term" value="P:box H/ACA snoRNP assembly"/>
    <property type="evidence" value="ECO:0007669"/>
    <property type="project" value="InterPro"/>
</dbReference>
<dbReference type="OrthoDB" id="73639at2759"/>
<protein>
    <recommendedName>
        <fullName evidence="2">Protein SHQ1 homolog</fullName>
    </recommendedName>
</protein>
<proteinExistence type="inferred from homology"/>
<comment type="similarity">
    <text evidence="1">Belongs to the SHQ1 family.</text>
</comment>
<dbReference type="PANTHER" id="PTHR12967">
    <property type="entry name" value="PROTEIN SHQ1 HOMOLOG"/>
    <property type="match status" value="1"/>
</dbReference>
<feature type="signal peptide" evidence="3">
    <location>
        <begin position="1"/>
        <end position="16"/>
    </location>
</feature>
<dbReference type="eggNOG" id="KOG3247">
    <property type="taxonomic scope" value="Eukaryota"/>
</dbReference>
<dbReference type="Pfam" id="PF04925">
    <property type="entry name" value="SHQ1"/>
    <property type="match status" value="1"/>
</dbReference>
<dbReference type="InterPro" id="IPR007009">
    <property type="entry name" value="Shq1_C"/>
</dbReference>
<name>A0A1X7UJM9_AMPQE</name>
<dbReference type="EnsemblMetazoa" id="Aqu2.1.27865_001">
    <property type="protein sequence ID" value="Aqu2.1.27865_001"/>
    <property type="gene ID" value="Aqu2.1.27865"/>
</dbReference>
<dbReference type="AlphaFoldDB" id="A0A1X7UJM9"/>
<dbReference type="STRING" id="400682.A0A1X7UJM9"/>
<sequence length="128" mass="15257">ERVLLLGLVDIIFAYAYDNRINEGDNNSESAWCIRKLSPTLSWFEKFTDDVQEVVYCLYRRSLCYPLYRNYDLSVLVLRDTVDIFKNGKVYLLKCLLSVKKLLDSYEPYYILNNLYVTDYCVYKTLLR</sequence>
<feature type="domain" description="Shq1 C-terminal" evidence="4">
    <location>
        <begin position="4"/>
        <end position="123"/>
    </location>
</feature>
<organism evidence="5">
    <name type="scientific">Amphimedon queenslandica</name>
    <name type="common">Sponge</name>
    <dbReference type="NCBI Taxonomy" id="400682"/>
    <lineage>
        <taxon>Eukaryota</taxon>
        <taxon>Metazoa</taxon>
        <taxon>Porifera</taxon>
        <taxon>Demospongiae</taxon>
        <taxon>Heteroscleromorpha</taxon>
        <taxon>Haplosclerida</taxon>
        <taxon>Niphatidae</taxon>
        <taxon>Amphimedon</taxon>
    </lineage>
</organism>
<evidence type="ECO:0000313" key="5">
    <source>
        <dbReference type="EnsemblMetazoa" id="Aqu2.1.27865_001"/>
    </source>
</evidence>
<dbReference type="GO" id="GO:0005737">
    <property type="term" value="C:cytoplasm"/>
    <property type="evidence" value="ECO:0007669"/>
    <property type="project" value="TreeGrafter"/>
</dbReference>